<keyword evidence="1" id="KW-0812">Transmembrane</keyword>
<keyword evidence="1" id="KW-0472">Membrane</keyword>
<gene>
    <name evidence="2" type="ORF">PG997_012844</name>
</gene>
<proteinExistence type="predicted"/>
<evidence type="ECO:0000313" key="2">
    <source>
        <dbReference type="EMBL" id="KAK8066097.1"/>
    </source>
</evidence>
<organism evidence="2 3">
    <name type="scientific">Apiospora hydei</name>
    <dbReference type="NCBI Taxonomy" id="1337664"/>
    <lineage>
        <taxon>Eukaryota</taxon>
        <taxon>Fungi</taxon>
        <taxon>Dikarya</taxon>
        <taxon>Ascomycota</taxon>
        <taxon>Pezizomycotina</taxon>
        <taxon>Sordariomycetes</taxon>
        <taxon>Xylariomycetidae</taxon>
        <taxon>Amphisphaeriales</taxon>
        <taxon>Apiosporaceae</taxon>
        <taxon>Apiospora</taxon>
    </lineage>
</organism>
<dbReference type="Proteomes" id="UP001433268">
    <property type="component" value="Unassembled WGS sequence"/>
</dbReference>
<dbReference type="EMBL" id="JAQQWN010000009">
    <property type="protein sequence ID" value="KAK8066097.1"/>
    <property type="molecule type" value="Genomic_DNA"/>
</dbReference>
<accession>A0ABR1V5B6</accession>
<protein>
    <submittedName>
        <fullName evidence="2">Uncharacterized protein</fullName>
    </submittedName>
</protein>
<evidence type="ECO:0000256" key="1">
    <source>
        <dbReference type="SAM" id="Phobius"/>
    </source>
</evidence>
<name>A0ABR1V5B6_9PEZI</name>
<reference evidence="2 3" key="1">
    <citation type="submission" date="2023-01" db="EMBL/GenBank/DDBJ databases">
        <title>Analysis of 21 Apiospora genomes using comparative genomics revels a genus with tremendous synthesis potential of carbohydrate active enzymes and secondary metabolites.</title>
        <authorList>
            <person name="Sorensen T."/>
        </authorList>
    </citation>
    <scope>NUCLEOTIDE SEQUENCE [LARGE SCALE GENOMIC DNA]</scope>
    <source>
        <strain evidence="2 3">CBS 114990</strain>
    </source>
</reference>
<evidence type="ECO:0000313" key="3">
    <source>
        <dbReference type="Proteomes" id="UP001433268"/>
    </source>
</evidence>
<feature type="transmembrane region" description="Helical" evidence="1">
    <location>
        <begin position="67"/>
        <end position="90"/>
    </location>
</feature>
<dbReference type="GeneID" id="92050218"/>
<dbReference type="RefSeq" id="XP_066662850.1">
    <property type="nucleotide sequence ID" value="XM_066817158.1"/>
</dbReference>
<sequence>MAENSATAHMDEKKLDEAAQRALQLKEKQHADFVRANGVLDFVASAKHSLLFQPNMNWNDMLSGAPISISVMGAIFIASTTTLASGITLLPPTGGFKNIE</sequence>
<comment type="caution">
    <text evidence="2">The sequence shown here is derived from an EMBL/GenBank/DDBJ whole genome shotgun (WGS) entry which is preliminary data.</text>
</comment>
<keyword evidence="1" id="KW-1133">Transmembrane helix</keyword>
<keyword evidence="3" id="KW-1185">Reference proteome</keyword>